<reference evidence="2 3" key="1">
    <citation type="journal article" date="2016" name="G3 (Bethesda)">
        <title>First Draft Assembly and Annotation of the Genome of a California Endemic Oak Quercus lobata Nee (Fagaceae).</title>
        <authorList>
            <person name="Sork V.L."/>
            <person name="Fitz-Gibbon S.T."/>
            <person name="Puiu D."/>
            <person name="Crepeau M."/>
            <person name="Gugger P.F."/>
            <person name="Sherman R."/>
            <person name="Stevens K."/>
            <person name="Langley C.H."/>
            <person name="Pellegrini M."/>
            <person name="Salzberg S.L."/>
        </authorList>
    </citation>
    <scope>NUCLEOTIDE SEQUENCE [LARGE SCALE GENOMIC DNA]</scope>
    <source>
        <strain evidence="2 3">cv. SW786</strain>
    </source>
</reference>
<dbReference type="EMBL" id="LRBV02000005">
    <property type="status" value="NOT_ANNOTATED_CDS"/>
    <property type="molecule type" value="Genomic_DNA"/>
</dbReference>
<evidence type="ECO:0000256" key="1">
    <source>
        <dbReference type="SAM" id="MobiDB-lite"/>
    </source>
</evidence>
<sequence length="212" mass="24030">MEVEETVLFMDVNTVPYRPEYTVPASNPVHSTPLFRTGKNTGRTGLVPVIPANFGQYRPVPGVPAEEGKHKSRKNHQRSRDQRRRRRREIAINSDSVISRSTLREIAPSIAINGVGKIAISRRREIAIDASRDRAVDRDLGRRRDRDQLRDLATARSSRRSGCEVRSPFGVRLNRLQTLVRWIVRRIGALGVRCHLAINVTSTVSAVHLMQR</sequence>
<protein>
    <submittedName>
        <fullName evidence="2">Uncharacterized protein</fullName>
    </submittedName>
</protein>
<feature type="compositionally biased region" description="Basic residues" evidence="1">
    <location>
        <begin position="70"/>
        <end position="88"/>
    </location>
</feature>
<organism evidence="2 3">
    <name type="scientific">Quercus lobata</name>
    <name type="common">Valley oak</name>
    <dbReference type="NCBI Taxonomy" id="97700"/>
    <lineage>
        <taxon>Eukaryota</taxon>
        <taxon>Viridiplantae</taxon>
        <taxon>Streptophyta</taxon>
        <taxon>Embryophyta</taxon>
        <taxon>Tracheophyta</taxon>
        <taxon>Spermatophyta</taxon>
        <taxon>Magnoliopsida</taxon>
        <taxon>eudicotyledons</taxon>
        <taxon>Gunneridae</taxon>
        <taxon>Pentapetalae</taxon>
        <taxon>rosids</taxon>
        <taxon>fabids</taxon>
        <taxon>Fagales</taxon>
        <taxon>Fagaceae</taxon>
        <taxon>Quercus</taxon>
    </lineage>
</organism>
<reference evidence="2" key="2">
    <citation type="submission" date="2021-01" db="UniProtKB">
        <authorList>
            <consortium name="EnsemblPlants"/>
        </authorList>
    </citation>
    <scope>IDENTIFICATION</scope>
</reference>
<accession>A0A7N2LP16</accession>
<dbReference type="Gramene" id="QL05p019644:mrna">
    <property type="protein sequence ID" value="QL05p019644:mrna"/>
    <property type="gene ID" value="QL05p019644"/>
</dbReference>
<evidence type="ECO:0000313" key="2">
    <source>
        <dbReference type="EnsemblPlants" id="QL05p019644:mrna"/>
    </source>
</evidence>
<dbReference type="Proteomes" id="UP000594261">
    <property type="component" value="Chromosome 5"/>
</dbReference>
<dbReference type="EnsemblPlants" id="QL05p019644:mrna">
    <property type="protein sequence ID" value="QL05p019644:mrna"/>
    <property type="gene ID" value="QL05p019644"/>
</dbReference>
<feature type="region of interest" description="Disordered" evidence="1">
    <location>
        <begin position="57"/>
        <end position="88"/>
    </location>
</feature>
<name>A0A7N2LP16_QUELO</name>
<evidence type="ECO:0000313" key="3">
    <source>
        <dbReference type="Proteomes" id="UP000594261"/>
    </source>
</evidence>
<proteinExistence type="predicted"/>
<dbReference type="InParanoid" id="A0A7N2LP16"/>
<dbReference type="AlphaFoldDB" id="A0A7N2LP16"/>
<keyword evidence="3" id="KW-1185">Reference proteome</keyword>